<comment type="caution">
    <text evidence="2">The sequence shown here is derived from an EMBL/GenBank/DDBJ whole genome shotgun (WGS) entry which is preliminary data.</text>
</comment>
<sequence length="311" mass="34619">MPSALLFSSSDARTAFGGIVPPLRVSSPRRRGGPKDRSVFISLLSSAIAAGRETDAAAVSSLVLSDSSQNQTGVERTVASSGVVFTVYCCMYKPLMREESVDVHSPPVAPPNPFGSGEEDRRLLQSYIQARLKDGQGGPEISSWEQGAVNLLWSLRVFLSTVSDVHQKIRAAFDAFDYEANSTVDVREIGTIIYSLGCFPSQKDLHDFIAKVEEDHTGYIHLDKFLPAMTKVLQEHKFPPISEDLLLQAFEALDKEKKDYLDPEELTKYMTQEGEPFTQEEMEEMLTALADHRNQIHYKDVVSQMTIKPDK</sequence>
<gene>
    <name evidence="2" type="ORF">F2P81_004675</name>
</gene>
<dbReference type="SMART" id="SM00054">
    <property type="entry name" value="EFh"/>
    <property type="match status" value="3"/>
</dbReference>
<dbReference type="PANTHER" id="PTHR46763">
    <property type="entry name" value="DYNEIN REGULATORY COMPLEX PROTEIN 8"/>
    <property type="match status" value="1"/>
</dbReference>
<dbReference type="Pfam" id="PF13499">
    <property type="entry name" value="EF-hand_7"/>
    <property type="match status" value="1"/>
</dbReference>
<dbReference type="Gene3D" id="1.10.238.10">
    <property type="entry name" value="EF-hand"/>
    <property type="match status" value="1"/>
</dbReference>
<evidence type="ECO:0000259" key="1">
    <source>
        <dbReference type="PROSITE" id="PS50222"/>
    </source>
</evidence>
<dbReference type="InterPro" id="IPR002048">
    <property type="entry name" value="EF_hand_dom"/>
</dbReference>
<accession>A0A6A4TFX8</accession>
<dbReference type="GO" id="GO:0005509">
    <property type="term" value="F:calcium ion binding"/>
    <property type="evidence" value="ECO:0007669"/>
    <property type="project" value="InterPro"/>
</dbReference>
<organism evidence="2 3">
    <name type="scientific">Scophthalmus maximus</name>
    <name type="common">Turbot</name>
    <name type="synonym">Psetta maxima</name>
    <dbReference type="NCBI Taxonomy" id="52904"/>
    <lineage>
        <taxon>Eukaryota</taxon>
        <taxon>Metazoa</taxon>
        <taxon>Chordata</taxon>
        <taxon>Craniata</taxon>
        <taxon>Vertebrata</taxon>
        <taxon>Euteleostomi</taxon>
        <taxon>Actinopterygii</taxon>
        <taxon>Neopterygii</taxon>
        <taxon>Teleostei</taxon>
        <taxon>Neoteleostei</taxon>
        <taxon>Acanthomorphata</taxon>
        <taxon>Carangaria</taxon>
        <taxon>Pleuronectiformes</taxon>
        <taxon>Pleuronectoidei</taxon>
        <taxon>Scophthalmidae</taxon>
        <taxon>Scophthalmus</taxon>
    </lineage>
</organism>
<dbReference type="PANTHER" id="PTHR46763:SF1">
    <property type="entry name" value="DYNEIN REGULATORY COMPLEX PROTEIN 8"/>
    <property type="match status" value="1"/>
</dbReference>
<dbReference type="EMBL" id="VEVO01000004">
    <property type="protein sequence ID" value="KAF0043338.1"/>
    <property type="molecule type" value="Genomic_DNA"/>
</dbReference>
<name>A0A6A4TFX8_SCOMX</name>
<dbReference type="PROSITE" id="PS50222">
    <property type="entry name" value="EF_HAND_2"/>
    <property type="match status" value="1"/>
</dbReference>
<dbReference type="FunFam" id="1.10.238.10:FF:000001">
    <property type="entry name" value="Calmodulin 1"/>
    <property type="match status" value="1"/>
</dbReference>
<dbReference type="InterPro" id="IPR011992">
    <property type="entry name" value="EF-hand-dom_pair"/>
</dbReference>
<reference evidence="2 3" key="1">
    <citation type="submission" date="2019-06" db="EMBL/GenBank/DDBJ databases">
        <title>Draft genomes of female and male turbot (Scophthalmus maximus).</title>
        <authorList>
            <person name="Xu H."/>
            <person name="Xu X.-W."/>
            <person name="Shao C."/>
            <person name="Chen S."/>
        </authorList>
    </citation>
    <scope>NUCLEOTIDE SEQUENCE [LARGE SCALE GENOMIC DNA]</scope>
    <source>
        <strain evidence="2">Ysfricsl-2016a</strain>
        <tissue evidence="2">Blood</tissue>
    </source>
</reference>
<dbReference type="SUPFAM" id="SSF47473">
    <property type="entry name" value="EF-hand"/>
    <property type="match status" value="1"/>
</dbReference>
<dbReference type="Proteomes" id="UP000438429">
    <property type="component" value="Unassembled WGS sequence"/>
</dbReference>
<protein>
    <recommendedName>
        <fullName evidence="1">EF-hand domain-containing protein</fullName>
    </recommendedName>
</protein>
<dbReference type="AlphaFoldDB" id="A0A6A4TFX8"/>
<evidence type="ECO:0000313" key="2">
    <source>
        <dbReference type="EMBL" id="KAF0043338.1"/>
    </source>
</evidence>
<feature type="domain" description="EF-hand" evidence="1">
    <location>
        <begin position="241"/>
        <end position="276"/>
    </location>
</feature>
<evidence type="ECO:0000313" key="3">
    <source>
        <dbReference type="Proteomes" id="UP000438429"/>
    </source>
</evidence>
<proteinExistence type="predicted"/>